<dbReference type="GeneID" id="30198630"/>
<evidence type="ECO:0000256" key="7">
    <source>
        <dbReference type="ARBA" id="ARBA00022824"/>
    </source>
</evidence>
<dbReference type="InterPro" id="IPR032974">
    <property type="entry name" value="Polypren_kinase"/>
</dbReference>
<evidence type="ECO:0000256" key="5">
    <source>
        <dbReference type="ARBA" id="ARBA00022692"/>
    </source>
</evidence>
<keyword evidence="9 10" id="KW-0472">Membrane</keyword>
<dbReference type="Proteomes" id="UP000094112">
    <property type="component" value="Unassembled WGS sequence"/>
</dbReference>
<evidence type="ECO:0000256" key="9">
    <source>
        <dbReference type="ARBA" id="ARBA00023136"/>
    </source>
</evidence>
<dbReference type="EC" id="2.7.1.108" evidence="3"/>
<evidence type="ECO:0000313" key="11">
    <source>
        <dbReference type="EMBL" id="ODQ62512.1"/>
    </source>
</evidence>
<feature type="transmembrane region" description="Helical" evidence="10">
    <location>
        <begin position="326"/>
        <end position="345"/>
    </location>
</feature>
<dbReference type="PANTHER" id="PTHR13205">
    <property type="entry name" value="TRANSMEMBRANE PROTEIN 15-RELATED"/>
    <property type="match status" value="1"/>
</dbReference>
<feature type="transmembrane region" description="Helical" evidence="10">
    <location>
        <begin position="70"/>
        <end position="91"/>
    </location>
</feature>
<sequence length="447" mass="49997">MESEKDSNLLISAACGIIALVSAVIIAFRVQTNNAKKEGSTEPIPLPPWNIIYLIFLPSFLALTLNKDLLLYNVALTSTLLNLPFFAKILVQMSILGSNSDHTDYIVNFKVTAGHLAINYVLGQISEYKSLDKVEVNLFSILLTDLYLIDSDSLYVLILQKLFISFGAGIVLIYLITKTYNENNWLRTILLMCSWTGTFVGLTMYQLDPILGKNSIVWIYEYAAATPTRIQILSIWLVSLILLIPTIFNYKIQLSPNFRRKIWHFLVLGLIVYPLHLDAEFVKVSLAGSLILFLVVEQIRYLKLYPFGVTLDKNLRLFADFRDDKGPIIISYIYLFIGISLPILFNNSVVGLVVLGVGDSLASIIGSNYGTINWGRSQKTVEGTMTFVTASFAVCAALKQIGWFFQNKTFHSLLLTCTLSGILEGNSNLNDNILIPGFMSIVLEILD</sequence>
<feature type="transmembrane region" description="Helical" evidence="10">
    <location>
        <begin position="230"/>
        <end position="250"/>
    </location>
</feature>
<evidence type="ECO:0000256" key="8">
    <source>
        <dbReference type="ARBA" id="ARBA00022989"/>
    </source>
</evidence>
<dbReference type="PANTHER" id="PTHR13205:SF15">
    <property type="entry name" value="DOLICHOL KINASE"/>
    <property type="match status" value="1"/>
</dbReference>
<dbReference type="EMBL" id="KV454208">
    <property type="protein sequence ID" value="ODQ62512.1"/>
    <property type="molecule type" value="Genomic_DNA"/>
</dbReference>
<proteinExistence type="inferred from homology"/>
<reference evidence="11 12" key="1">
    <citation type="journal article" date="2016" name="Proc. Natl. Acad. Sci. U.S.A.">
        <title>Comparative genomics of biotechnologically important yeasts.</title>
        <authorList>
            <person name="Riley R."/>
            <person name="Haridas S."/>
            <person name="Wolfe K.H."/>
            <person name="Lopes M.R."/>
            <person name="Hittinger C.T."/>
            <person name="Goeker M."/>
            <person name="Salamov A.A."/>
            <person name="Wisecaver J.H."/>
            <person name="Long T.M."/>
            <person name="Calvey C.H."/>
            <person name="Aerts A.L."/>
            <person name="Barry K.W."/>
            <person name="Choi C."/>
            <person name="Clum A."/>
            <person name="Coughlan A.Y."/>
            <person name="Deshpande S."/>
            <person name="Douglass A.P."/>
            <person name="Hanson S.J."/>
            <person name="Klenk H.-P."/>
            <person name="LaButti K.M."/>
            <person name="Lapidus A."/>
            <person name="Lindquist E.A."/>
            <person name="Lipzen A.M."/>
            <person name="Meier-Kolthoff J.P."/>
            <person name="Ohm R.A."/>
            <person name="Otillar R.P."/>
            <person name="Pangilinan J.L."/>
            <person name="Peng Y."/>
            <person name="Rokas A."/>
            <person name="Rosa C.A."/>
            <person name="Scheuner C."/>
            <person name="Sibirny A.A."/>
            <person name="Slot J.C."/>
            <person name="Stielow J.B."/>
            <person name="Sun H."/>
            <person name="Kurtzman C.P."/>
            <person name="Blackwell M."/>
            <person name="Grigoriev I.V."/>
            <person name="Jeffries T.W."/>
        </authorList>
    </citation>
    <scope>NUCLEOTIDE SEQUENCE [LARGE SCALE GENOMIC DNA]</scope>
    <source>
        <strain evidence="12">ATCC 58044 / CBS 1984 / NCYC 433 / NRRL Y-366-8</strain>
    </source>
</reference>
<feature type="transmembrane region" description="Helical" evidence="10">
    <location>
        <begin position="188"/>
        <end position="207"/>
    </location>
</feature>
<name>A0A1E3PC17_WICAA</name>
<dbReference type="GO" id="GO:0043048">
    <property type="term" value="P:dolichyl monophosphate biosynthetic process"/>
    <property type="evidence" value="ECO:0007669"/>
    <property type="project" value="EnsemblFungi"/>
</dbReference>
<feature type="transmembrane region" description="Helical" evidence="10">
    <location>
        <begin position="9"/>
        <end position="28"/>
    </location>
</feature>
<dbReference type="AlphaFoldDB" id="A0A1E3PC17"/>
<feature type="transmembrane region" description="Helical" evidence="10">
    <location>
        <begin position="154"/>
        <end position="176"/>
    </location>
</feature>
<dbReference type="GO" id="GO:0005789">
    <property type="term" value="C:endoplasmic reticulum membrane"/>
    <property type="evidence" value="ECO:0007669"/>
    <property type="project" value="UniProtKB-SubCell"/>
</dbReference>
<keyword evidence="8 10" id="KW-1133">Transmembrane helix</keyword>
<evidence type="ECO:0000256" key="6">
    <source>
        <dbReference type="ARBA" id="ARBA00022777"/>
    </source>
</evidence>
<gene>
    <name evidence="11" type="ORF">WICANDRAFT_27543</name>
</gene>
<keyword evidence="6" id="KW-0418">Kinase</keyword>
<keyword evidence="12" id="KW-1185">Reference proteome</keyword>
<dbReference type="GO" id="GO:0004168">
    <property type="term" value="F:dolichol kinase activity"/>
    <property type="evidence" value="ECO:0007669"/>
    <property type="project" value="UniProtKB-EC"/>
</dbReference>
<evidence type="ECO:0000313" key="12">
    <source>
        <dbReference type="Proteomes" id="UP000094112"/>
    </source>
</evidence>
<evidence type="ECO:0000256" key="4">
    <source>
        <dbReference type="ARBA" id="ARBA00022679"/>
    </source>
</evidence>
<dbReference type="OrthoDB" id="377083at2759"/>
<accession>A0A1E3PC17</accession>
<comment type="similarity">
    <text evidence="2">Belongs to the polyprenol kinase family.</text>
</comment>
<dbReference type="RefSeq" id="XP_019041719.1">
    <property type="nucleotide sequence ID" value="XM_019181384.1"/>
</dbReference>
<protein>
    <recommendedName>
        <fullName evidence="3">dolichol kinase</fullName>
        <ecNumber evidence="3">2.7.1.108</ecNumber>
    </recommendedName>
</protein>
<feature type="transmembrane region" description="Helical" evidence="10">
    <location>
        <begin position="351"/>
        <end position="372"/>
    </location>
</feature>
<evidence type="ECO:0000256" key="1">
    <source>
        <dbReference type="ARBA" id="ARBA00004477"/>
    </source>
</evidence>
<evidence type="ECO:0000256" key="10">
    <source>
        <dbReference type="SAM" id="Phobius"/>
    </source>
</evidence>
<feature type="transmembrane region" description="Helical" evidence="10">
    <location>
        <begin position="384"/>
        <end position="405"/>
    </location>
</feature>
<evidence type="ECO:0000256" key="2">
    <source>
        <dbReference type="ARBA" id="ARBA00010794"/>
    </source>
</evidence>
<dbReference type="STRING" id="683960.A0A1E3PC17"/>
<comment type="subcellular location">
    <subcellularLocation>
        <location evidence="1">Endoplasmic reticulum membrane</location>
        <topology evidence="1">Multi-pass membrane protein</topology>
    </subcellularLocation>
</comment>
<organism evidence="11 12">
    <name type="scientific">Wickerhamomyces anomalus (strain ATCC 58044 / CBS 1984 / NCYC 433 / NRRL Y-366-8)</name>
    <name type="common">Yeast</name>
    <name type="synonym">Hansenula anomala</name>
    <dbReference type="NCBI Taxonomy" id="683960"/>
    <lineage>
        <taxon>Eukaryota</taxon>
        <taxon>Fungi</taxon>
        <taxon>Dikarya</taxon>
        <taxon>Ascomycota</taxon>
        <taxon>Saccharomycotina</taxon>
        <taxon>Saccharomycetes</taxon>
        <taxon>Phaffomycetales</taxon>
        <taxon>Wickerhamomycetaceae</taxon>
        <taxon>Wickerhamomyces</taxon>
    </lineage>
</organism>
<keyword evidence="5 10" id="KW-0812">Transmembrane</keyword>
<keyword evidence="7" id="KW-0256">Endoplasmic reticulum</keyword>
<evidence type="ECO:0000256" key="3">
    <source>
        <dbReference type="ARBA" id="ARBA00012132"/>
    </source>
</evidence>
<feature type="transmembrane region" description="Helical" evidence="10">
    <location>
        <begin position="48"/>
        <end position="65"/>
    </location>
</feature>
<keyword evidence="4" id="KW-0808">Transferase</keyword>